<dbReference type="PROSITE" id="PS51180">
    <property type="entry name" value="BRO1"/>
    <property type="match status" value="1"/>
</dbReference>
<dbReference type="Pfam" id="PF13949">
    <property type="entry name" value="ALIX_LYPXL_bnd"/>
    <property type="match status" value="1"/>
</dbReference>
<evidence type="ECO:0000313" key="5">
    <source>
        <dbReference type="Proteomes" id="UP000053201"/>
    </source>
</evidence>
<feature type="domain" description="BRO1" evidence="3">
    <location>
        <begin position="47"/>
        <end position="436"/>
    </location>
</feature>
<dbReference type="Gene3D" id="1.20.140.50">
    <property type="entry name" value="alix/aip1 like domains"/>
    <property type="match status" value="1"/>
</dbReference>
<dbReference type="PANTHER" id="PTHR23030">
    <property type="entry name" value="PCD6 INTERACTING PROTEIN-RELATED"/>
    <property type="match status" value="1"/>
</dbReference>
<reference evidence="4 5" key="1">
    <citation type="submission" date="2009-08" db="EMBL/GenBank/DDBJ databases">
        <title>The Genome Sequence of Spizellomyces punctatus strain DAOM BR117.</title>
        <authorList>
            <consortium name="The Broad Institute Genome Sequencing Platform"/>
            <person name="Russ C."/>
            <person name="Cuomo C."/>
            <person name="Shea T."/>
            <person name="Young S.K."/>
            <person name="Zeng Q."/>
            <person name="Koehrsen M."/>
            <person name="Haas B."/>
            <person name="Borodovsky M."/>
            <person name="Guigo R."/>
            <person name="Alvarado L."/>
            <person name="Berlin A."/>
            <person name="Bochicchio J."/>
            <person name="Borenstein D."/>
            <person name="Chapman S."/>
            <person name="Chen Z."/>
            <person name="Engels R."/>
            <person name="Freedman E."/>
            <person name="Gellesch M."/>
            <person name="Goldberg J."/>
            <person name="Griggs A."/>
            <person name="Gujja S."/>
            <person name="Heiman D."/>
            <person name="Hepburn T."/>
            <person name="Howarth C."/>
            <person name="Jen D."/>
            <person name="Larson L."/>
            <person name="Lewis B."/>
            <person name="Mehta T."/>
            <person name="Park D."/>
            <person name="Pearson M."/>
            <person name="Roberts A."/>
            <person name="Saif S."/>
            <person name="Shenoy N."/>
            <person name="Sisk P."/>
            <person name="Stolte C."/>
            <person name="Sykes S."/>
            <person name="Thomson T."/>
            <person name="Walk T."/>
            <person name="White J."/>
            <person name="Yandava C."/>
            <person name="Burger G."/>
            <person name="Gray M.W."/>
            <person name="Holland P.W.H."/>
            <person name="King N."/>
            <person name="Lang F.B.F."/>
            <person name="Roger A.J."/>
            <person name="Ruiz-Trillo I."/>
            <person name="Lander E."/>
            <person name="Nusbaum C."/>
        </authorList>
    </citation>
    <scope>NUCLEOTIDE SEQUENCE [LARGE SCALE GENOMIC DNA]</scope>
    <source>
        <strain evidence="4 5">DAOM BR117</strain>
    </source>
</reference>
<keyword evidence="5" id="KW-1185">Reference proteome</keyword>
<sequence length="876" mass="97190">MGQARRPALKVVLRSGHLRRIAHIQLKPASSGSESNTRTMSGISSTNMLPVEFKRTERLSLAPPIKNYIATSYAEDPDVYIDDFRNLDALRGDIVVPDVHLVSLNKLLRYYGQLLYLGSKFPIDEQHIKICFSWYNSIGKESKKSVSSFSLNFEKACVLFNIGAMYSQLGASENRSTAEGLKRAAMFFQQSAGAFQTLQQHLTDWTLPSSADLNAATLTTLTNFMLAQAQECFWYKAVVDKMKDGIIARLAAQAAEFYDLAHQSAVGAGVFTESWLVHMQIKSNHFRAAAQYRKSQECLASGKYGEEIARLQSAQVYVKKAMDNALYKKASSYVQSDLKNLQATLEHSLQRAEKDNDIVYMETIPRIESLPPIGGAKMVEPTLIPDLSSMSDIVGPPMFSKLVPFSVHQSASLYSHKKDALVSSIINRINEATTLAQSTLSSLNLPAAIEALEQPIGLPSSLLQHSEEVRRQGGAKSLQDTWATIAALADRDNGILDEAVRTLDEEEKEDEEIRAKLGTKWSRTPSRDLTSNLRESAKVYRNKLNAAKKSDLLIGSKLEKNLHYIESLSLTKEELEASIPSSTASSTLVSRDPNVKQLKGLLNQLTANIKDRAPLVDNLKKLSASDDIGPRLVEAANRHEEIDDEQLFNQQLRKYDQFQDGVQNMIDQQEQTLAAIQEANRKFVESKQTSGLIREREEALQNLDNAYKAFKDITSNMQEGVKFYSDFQNVLNKFSQNCKDYAMTRSVDKKDQIAELQRSVTNLHVSEPQGPPLPPRHGGAPGGYPTSLPPSTQPGLYTYGQSTGTMPQPYPQGMPPPGTWDPNTPLQYGPNPYAQPGTQHGPYSTNVFYSTNIPGAMPPPMPTQPGGPQQYRPYGV</sequence>
<dbReference type="OMA" id="VSHAEEM"/>
<dbReference type="CDD" id="cd09241">
    <property type="entry name" value="BRO1_ScRim20-like"/>
    <property type="match status" value="1"/>
</dbReference>
<feature type="compositionally biased region" description="Polar residues" evidence="2">
    <location>
        <begin position="836"/>
        <end position="853"/>
    </location>
</feature>
<dbReference type="Proteomes" id="UP000053201">
    <property type="component" value="Unassembled WGS sequence"/>
</dbReference>
<dbReference type="AlphaFoldDB" id="A0A0L0H699"/>
<feature type="compositionally biased region" description="Pro residues" evidence="2">
    <location>
        <begin position="856"/>
        <end position="865"/>
    </location>
</feature>
<dbReference type="Pfam" id="PF03097">
    <property type="entry name" value="BRO1"/>
    <property type="match status" value="1"/>
</dbReference>
<accession>A0A0L0H699</accession>
<evidence type="ECO:0000259" key="3">
    <source>
        <dbReference type="PROSITE" id="PS51180"/>
    </source>
</evidence>
<feature type="region of interest" description="Disordered" evidence="2">
    <location>
        <begin position="764"/>
        <end position="788"/>
    </location>
</feature>
<dbReference type="EMBL" id="KQ257468">
    <property type="protein sequence ID" value="KNC96499.1"/>
    <property type="molecule type" value="Genomic_DNA"/>
</dbReference>
<dbReference type="eggNOG" id="KOG2220">
    <property type="taxonomic scope" value="Eukaryota"/>
</dbReference>
<dbReference type="Gene3D" id="1.20.120.560">
    <property type="entry name" value="alix/aip1 in complex with the ypdl late domain"/>
    <property type="match status" value="1"/>
</dbReference>
<evidence type="ECO:0000256" key="1">
    <source>
        <dbReference type="ARBA" id="ARBA00038154"/>
    </source>
</evidence>
<dbReference type="SMART" id="SM01041">
    <property type="entry name" value="BRO1"/>
    <property type="match status" value="1"/>
</dbReference>
<dbReference type="GeneID" id="27691265"/>
<dbReference type="STRING" id="645134.A0A0L0H699"/>
<gene>
    <name evidence="4" type="ORF">SPPG_08088</name>
</gene>
<evidence type="ECO:0000313" key="4">
    <source>
        <dbReference type="EMBL" id="KNC96499.1"/>
    </source>
</evidence>
<dbReference type="Gene3D" id="1.25.40.280">
    <property type="entry name" value="alix/aip1 like domains"/>
    <property type="match status" value="1"/>
</dbReference>
<dbReference type="PANTHER" id="PTHR23030:SF39">
    <property type="entry name" value="PROGRAMMED CELL DEATH 6-INTERACTING PROTEIN"/>
    <property type="match status" value="1"/>
</dbReference>
<dbReference type="InterPro" id="IPR038499">
    <property type="entry name" value="BRO1_sf"/>
</dbReference>
<dbReference type="VEuPathDB" id="FungiDB:SPPG_08088"/>
<feature type="region of interest" description="Disordered" evidence="2">
    <location>
        <begin position="836"/>
        <end position="876"/>
    </location>
</feature>
<dbReference type="RefSeq" id="XP_016604539.1">
    <property type="nucleotide sequence ID" value="XM_016756242.1"/>
</dbReference>
<name>A0A0L0H699_SPIPD</name>
<dbReference type="InParanoid" id="A0A0L0H699"/>
<dbReference type="InterPro" id="IPR004328">
    <property type="entry name" value="BRO1_dom"/>
</dbReference>
<protein>
    <recommendedName>
        <fullName evidence="3">BRO1 domain-containing protein</fullName>
    </recommendedName>
</protein>
<comment type="similarity">
    <text evidence="1">Belongs to the palA/RIM20 family.</text>
</comment>
<proteinExistence type="inferred from homology"/>
<organism evidence="4 5">
    <name type="scientific">Spizellomyces punctatus (strain DAOM BR117)</name>
    <dbReference type="NCBI Taxonomy" id="645134"/>
    <lineage>
        <taxon>Eukaryota</taxon>
        <taxon>Fungi</taxon>
        <taxon>Fungi incertae sedis</taxon>
        <taxon>Chytridiomycota</taxon>
        <taxon>Chytridiomycota incertae sedis</taxon>
        <taxon>Chytridiomycetes</taxon>
        <taxon>Spizellomycetales</taxon>
        <taxon>Spizellomycetaceae</taxon>
        <taxon>Spizellomyces</taxon>
    </lineage>
</organism>
<evidence type="ECO:0000256" key="2">
    <source>
        <dbReference type="SAM" id="MobiDB-lite"/>
    </source>
</evidence>
<dbReference type="GO" id="GO:0005768">
    <property type="term" value="C:endosome"/>
    <property type="evidence" value="ECO:0007669"/>
    <property type="project" value="TreeGrafter"/>
</dbReference>
<dbReference type="OrthoDB" id="64867at2759"/>
<dbReference type="InterPro" id="IPR025304">
    <property type="entry name" value="ALIX_V_dom"/>
</dbReference>